<keyword evidence="2" id="KW-1185">Reference proteome</keyword>
<comment type="caution">
    <text evidence="1">The sequence shown here is derived from an EMBL/GenBank/DDBJ whole genome shotgun (WGS) entry which is preliminary data.</text>
</comment>
<proteinExistence type="predicted"/>
<name>A0ACB8WES2_9TELE</name>
<dbReference type="EMBL" id="CM041541">
    <property type="protein sequence ID" value="KAI3366180.1"/>
    <property type="molecule type" value="Genomic_DNA"/>
</dbReference>
<dbReference type="Proteomes" id="UP000831701">
    <property type="component" value="Chromosome 11"/>
</dbReference>
<evidence type="ECO:0000313" key="1">
    <source>
        <dbReference type="EMBL" id="KAI3366180.1"/>
    </source>
</evidence>
<feature type="non-terminal residue" evidence="1">
    <location>
        <position position="1"/>
    </location>
</feature>
<reference evidence="1" key="1">
    <citation type="submission" date="2022-04" db="EMBL/GenBank/DDBJ databases">
        <title>Jade perch genome.</title>
        <authorList>
            <person name="Chao B."/>
        </authorList>
    </citation>
    <scope>NUCLEOTIDE SEQUENCE</scope>
    <source>
        <strain evidence="1">CB-2022</strain>
    </source>
</reference>
<accession>A0ACB8WES2</accession>
<gene>
    <name evidence="1" type="ORF">L3Q82_010007</name>
</gene>
<evidence type="ECO:0000313" key="2">
    <source>
        <dbReference type="Proteomes" id="UP000831701"/>
    </source>
</evidence>
<sequence>ISETCWLPPVFQAPGTHDVFLRSKRANLFLVEEILQGNLERECYEELCSYEEAREYFEDNDKTVRQSARRQMISDTPDGDQCQPNPCLHGGNCTDKVGGFRCSCAPPHYYGPACELGLLKAAGQPPTAPQITRAGWATPTADMAPPPKRGGAYNTKTHCAFRDSSVITSCLFQSVRLKVRQHVTSSARRPSRPSPAPACRDSNYRATGGAACLTVRTPSQPPPHTKSSNCFNNKAFVSSVEFPCGRLPDKFNTTDSMCRHGNCPWQASLLDSRGVELCGGVVLGRRSVLTAAHCLFLDSESDLRPSNFHVVAGDEKMTVPVKALYIHSNFHKGHHDNDLVLLELARPLRFSPALIHLCLPTKDFCENILMHSGRTGIAKRRAGSVRSRGWST</sequence>
<organism evidence="1 2">
    <name type="scientific">Scortum barcoo</name>
    <name type="common">barcoo grunter</name>
    <dbReference type="NCBI Taxonomy" id="214431"/>
    <lineage>
        <taxon>Eukaryota</taxon>
        <taxon>Metazoa</taxon>
        <taxon>Chordata</taxon>
        <taxon>Craniata</taxon>
        <taxon>Vertebrata</taxon>
        <taxon>Euteleostomi</taxon>
        <taxon>Actinopterygii</taxon>
        <taxon>Neopterygii</taxon>
        <taxon>Teleostei</taxon>
        <taxon>Neoteleostei</taxon>
        <taxon>Acanthomorphata</taxon>
        <taxon>Eupercaria</taxon>
        <taxon>Centrarchiformes</taxon>
        <taxon>Terapontoidei</taxon>
        <taxon>Terapontidae</taxon>
        <taxon>Scortum</taxon>
    </lineage>
</organism>
<protein>
    <submittedName>
        <fullName evidence="1">Uncharacterized protein</fullName>
    </submittedName>
</protein>